<evidence type="ECO:0000259" key="2">
    <source>
        <dbReference type="Pfam" id="PF06985"/>
    </source>
</evidence>
<accession>A0ABR3R8N1</accession>
<dbReference type="EMBL" id="JAKJXO020000009">
    <property type="protein sequence ID" value="KAL1600568.1"/>
    <property type="molecule type" value="Genomic_DNA"/>
</dbReference>
<gene>
    <name evidence="3" type="ORF">SLS60_006954</name>
</gene>
<sequence>MGEHGKPLLAVSAEQAAKFDENARQVAIKIRQLNLAVLDSMSLQVQVVGSGRETEAGTKSPPPQKRSTSSYFQKKRVPGRLTSLPDIETYFPTERDRHLYTYSHLARETHQIRLFSLSPQTAQGHVQGTFHKLNLASLPRYTALSYTWGDPRDLHEIVIDNFKTIKVRKNLFDFLQRQSSIITEPKYFWIDAVCINQSNMTERNHQVSLMKDIYVQAHEVYIWLGPEKENSDLAMDYLAMEGSRGLRRRGPGYYPLWKGEQGQALVHLCERPYWRRMWIIQEIAHAGKITVWCGSKSVEWSLIEQLYLTLKTLEDESWWAHHQHAIAVLQSAAAVMVWQRAHWRHARTSTPTLKTLIEIFRDWRCVDVRDKVFALLSMASESTAIEANYSMAPRDIYFAVRDKHPDAGWVFDNLLSQVLGLSHRDIQLNGQDL</sequence>
<evidence type="ECO:0000313" key="4">
    <source>
        <dbReference type="Proteomes" id="UP001521785"/>
    </source>
</evidence>
<feature type="domain" description="Heterokaryon incompatibility" evidence="2">
    <location>
        <begin position="141"/>
        <end position="282"/>
    </location>
</feature>
<protein>
    <recommendedName>
        <fullName evidence="2">Heterokaryon incompatibility domain-containing protein</fullName>
    </recommendedName>
</protein>
<proteinExistence type="predicted"/>
<reference evidence="3 4" key="1">
    <citation type="submission" date="2024-02" db="EMBL/GenBank/DDBJ databases">
        <title>De novo assembly and annotation of 12 fungi associated with fruit tree decline syndrome in Ontario, Canada.</title>
        <authorList>
            <person name="Sulman M."/>
            <person name="Ellouze W."/>
            <person name="Ilyukhin E."/>
        </authorList>
    </citation>
    <scope>NUCLEOTIDE SEQUENCE [LARGE SCALE GENOMIC DNA]</scope>
    <source>
        <strain evidence="3 4">M42-189</strain>
    </source>
</reference>
<feature type="region of interest" description="Disordered" evidence="1">
    <location>
        <begin position="52"/>
        <end position="72"/>
    </location>
</feature>
<name>A0ABR3R8N1_9PLEO</name>
<evidence type="ECO:0000256" key="1">
    <source>
        <dbReference type="SAM" id="MobiDB-lite"/>
    </source>
</evidence>
<dbReference type="InterPro" id="IPR052895">
    <property type="entry name" value="HetReg/Transcr_Mod"/>
</dbReference>
<dbReference type="Proteomes" id="UP001521785">
    <property type="component" value="Unassembled WGS sequence"/>
</dbReference>
<keyword evidence="4" id="KW-1185">Reference proteome</keyword>
<evidence type="ECO:0000313" key="3">
    <source>
        <dbReference type="EMBL" id="KAL1600568.1"/>
    </source>
</evidence>
<comment type="caution">
    <text evidence="3">The sequence shown here is derived from an EMBL/GenBank/DDBJ whole genome shotgun (WGS) entry which is preliminary data.</text>
</comment>
<dbReference type="InterPro" id="IPR010730">
    <property type="entry name" value="HET"/>
</dbReference>
<dbReference type="PANTHER" id="PTHR24148:SF73">
    <property type="entry name" value="HET DOMAIN PROTEIN (AFU_ORTHOLOGUE AFUA_8G01020)"/>
    <property type="match status" value="1"/>
</dbReference>
<dbReference type="Pfam" id="PF06985">
    <property type="entry name" value="HET"/>
    <property type="match status" value="1"/>
</dbReference>
<organism evidence="3 4">
    <name type="scientific">Paraconiothyrium brasiliense</name>
    <dbReference type="NCBI Taxonomy" id="300254"/>
    <lineage>
        <taxon>Eukaryota</taxon>
        <taxon>Fungi</taxon>
        <taxon>Dikarya</taxon>
        <taxon>Ascomycota</taxon>
        <taxon>Pezizomycotina</taxon>
        <taxon>Dothideomycetes</taxon>
        <taxon>Pleosporomycetidae</taxon>
        <taxon>Pleosporales</taxon>
        <taxon>Massarineae</taxon>
        <taxon>Didymosphaeriaceae</taxon>
        <taxon>Paraconiothyrium</taxon>
    </lineage>
</organism>
<dbReference type="PANTHER" id="PTHR24148">
    <property type="entry name" value="ANKYRIN REPEAT DOMAIN-CONTAINING PROTEIN 39 HOMOLOG-RELATED"/>
    <property type="match status" value="1"/>
</dbReference>